<protein>
    <submittedName>
        <fullName evidence="3">AAA family ATPase</fullName>
    </submittedName>
</protein>
<dbReference type="InterPro" id="IPR038729">
    <property type="entry name" value="Rad50/SbcC_AAA"/>
</dbReference>
<dbReference type="PANTHER" id="PTHR43581:SF4">
    <property type="entry name" value="ATP_GTP PHOSPHATASE"/>
    <property type="match status" value="1"/>
</dbReference>
<comment type="caution">
    <text evidence="3">The sequence shown here is derived from an EMBL/GenBank/DDBJ whole genome shotgun (WGS) entry which is preliminary data.</text>
</comment>
<organism evidence="3 4">
    <name type="scientific">Phormidium tenue FACHB-1050</name>
    <dbReference type="NCBI Taxonomy" id="2692857"/>
    <lineage>
        <taxon>Bacteria</taxon>
        <taxon>Bacillati</taxon>
        <taxon>Cyanobacteriota</taxon>
        <taxon>Cyanophyceae</taxon>
        <taxon>Oscillatoriophycideae</taxon>
        <taxon>Oscillatoriales</taxon>
        <taxon>Oscillatoriaceae</taxon>
        <taxon>Phormidium</taxon>
    </lineage>
</organism>
<dbReference type="Pfam" id="PF13175">
    <property type="entry name" value="AAA_15"/>
    <property type="match status" value="1"/>
</dbReference>
<accession>A0ABR8C7C1</accession>
<dbReference type="Gene3D" id="3.40.50.300">
    <property type="entry name" value="P-loop containing nucleotide triphosphate hydrolases"/>
    <property type="match status" value="1"/>
</dbReference>
<sequence>MLISKVQVLNYKSFRDSGWIEFRSGINIITGQNSAGKTALLEALALNFQNVPHRSISILPTPFSLPKAQSQTNFSLSFTKNERQSILAQIPLPYLIPTPSAISSNEALQLFQIWLDKPEDAMLSASTFGDSAIFWEIFDKKSAFGLYEANIPLNYNDACQHIQTQRDATGDLVNEGTANQVLAGNSFTTFLGISQQRIYRFLAERLNVGSCGRTYNHELLPNTSNLPEALGILQGKNPELFELFNEYVSIIFPQIKRISILQGAQIEIKVWHISPSTFRDDLSFSLSACGTGVGQVLSILFVILTAKFPRVIIIDEPQSFLHPGAAKKLIEIFKELGKNSRFPEHQYIISTHSPTIIAAAEPATITMLRYAESCETLVSTMNSEKAGELRTLLDEVGVSLSDVFGMDKILWVEGPTEEKCYPLIITNILKKPLRGVQILAVKNTGDLEGKRAHIIFDIYDKLSGSQNLFPPAVGFLFDKEERTEQQMKDLRKRSLNPVEFLSRRMYENYLLHPEAIASVLNDLDTNQEKVVESSDVEVILLESKKAHFPKGIADVSLIDGANVLKDIFPKLSNSRVTFLKTRDSLKLTEWLITNHPESLIEISEILDKILYPINA</sequence>
<evidence type="ECO:0000313" key="3">
    <source>
        <dbReference type="EMBL" id="MBD2316040.1"/>
    </source>
</evidence>
<reference evidence="3 4" key="1">
    <citation type="journal article" date="2020" name="ISME J.">
        <title>Comparative genomics reveals insights into cyanobacterial evolution and habitat adaptation.</title>
        <authorList>
            <person name="Chen M.Y."/>
            <person name="Teng W.K."/>
            <person name="Zhao L."/>
            <person name="Hu C.X."/>
            <person name="Zhou Y.K."/>
            <person name="Han B.P."/>
            <person name="Song L.R."/>
            <person name="Shu W.S."/>
        </authorList>
    </citation>
    <scope>NUCLEOTIDE SEQUENCE [LARGE SCALE GENOMIC DNA]</scope>
    <source>
        <strain evidence="3 4">FACHB-1050</strain>
    </source>
</reference>
<proteinExistence type="predicted"/>
<keyword evidence="4" id="KW-1185">Reference proteome</keyword>
<evidence type="ECO:0000313" key="4">
    <source>
        <dbReference type="Proteomes" id="UP000618445"/>
    </source>
</evidence>
<evidence type="ECO:0000259" key="1">
    <source>
        <dbReference type="Pfam" id="PF13175"/>
    </source>
</evidence>
<dbReference type="EMBL" id="JACJQY010000004">
    <property type="protein sequence ID" value="MBD2316040.1"/>
    <property type="molecule type" value="Genomic_DNA"/>
</dbReference>
<name>A0ABR8C7C1_9CYAN</name>
<feature type="domain" description="Endonuclease GajA/Old nuclease/RecF-like AAA" evidence="1">
    <location>
        <begin position="202"/>
        <end position="357"/>
    </location>
</feature>
<dbReference type="RefSeq" id="WP_190576564.1">
    <property type="nucleotide sequence ID" value="NZ_CAWPQU010000034.1"/>
</dbReference>
<dbReference type="InterPro" id="IPR027417">
    <property type="entry name" value="P-loop_NTPase"/>
</dbReference>
<dbReference type="Pfam" id="PF13476">
    <property type="entry name" value="AAA_23"/>
    <property type="match status" value="1"/>
</dbReference>
<dbReference type="SUPFAM" id="SSF52540">
    <property type="entry name" value="P-loop containing nucleoside triphosphate hydrolases"/>
    <property type="match status" value="1"/>
</dbReference>
<feature type="domain" description="Rad50/SbcC-type AAA" evidence="2">
    <location>
        <begin position="5"/>
        <end position="52"/>
    </location>
</feature>
<dbReference type="PANTHER" id="PTHR43581">
    <property type="entry name" value="ATP/GTP PHOSPHATASE"/>
    <property type="match status" value="1"/>
</dbReference>
<dbReference type="InterPro" id="IPR041685">
    <property type="entry name" value="AAA_GajA/Old/RecF-like"/>
</dbReference>
<evidence type="ECO:0000259" key="2">
    <source>
        <dbReference type="Pfam" id="PF13476"/>
    </source>
</evidence>
<dbReference type="Proteomes" id="UP000618445">
    <property type="component" value="Unassembled WGS sequence"/>
</dbReference>
<dbReference type="InterPro" id="IPR051396">
    <property type="entry name" value="Bact_Antivir_Def_Nuclease"/>
</dbReference>
<gene>
    <name evidence="3" type="ORF">H6G05_04140</name>
</gene>